<gene>
    <name evidence="1" type="ORF">H9712_07260</name>
</gene>
<reference evidence="1" key="1">
    <citation type="journal article" date="2021" name="PeerJ">
        <title>Extensive microbial diversity within the chicken gut microbiome revealed by metagenomics and culture.</title>
        <authorList>
            <person name="Gilroy R."/>
            <person name="Ravi A."/>
            <person name="Getino M."/>
            <person name="Pursley I."/>
            <person name="Horton D.L."/>
            <person name="Alikhan N.F."/>
            <person name="Baker D."/>
            <person name="Gharbi K."/>
            <person name="Hall N."/>
            <person name="Watson M."/>
            <person name="Adriaenssens E.M."/>
            <person name="Foster-Nyarko E."/>
            <person name="Jarju S."/>
            <person name="Secka A."/>
            <person name="Antonio M."/>
            <person name="Oren A."/>
            <person name="Chaudhuri R.R."/>
            <person name="La Ragione R."/>
            <person name="Hildebrand F."/>
            <person name="Pallen M.J."/>
        </authorList>
    </citation>
    <scope>NUCLEOTIDE SEQUENCE</scope>
    <source>
        <strain evidence="1">CHK192-8294</strain>
    </source>
</reference>
<reference evidence="1" key="2">
    <citation type="submission" date="2021-04" db="EMBL/GenBank/DDBJ databases">
        <authorList>
            <person name="Gilroy R."/>
        </authorList>
    </citation>
    <scope>NUCLEOTIDE SEQUENCE</scope>
    <source>
        <strain evidence="1">CHK192-8294</strain>
    </source>
</reference>
<protein>
    <recommendedName>
        <fullName evidence="3">Mu-like prophage tail protein gpP</fullName>
    </recommendedName>
</protein>
<dbReference type="InterPro" id="IPR023399">
    <property type="entry name" value="Baseplate-like_2-layer_sand"/>
</dbReference>
<organism evidence="1 2">
    <name type="scientific">Candidatus Flavonifractor intestinigallinarum</name>
    <dbReference type="NCBI Taxonomy" id="2838586"/>
    <lineage>
        <taxon>Bacteria</taxon>
        <taxon>Bacillati</taxon>
        <taxon>Bacillota</taxon>
        <taxon>Clostridia</taxon>
        <taxon>Eubacteriales</taxon>
        <taxon>Oscillospiraceae</taxon>
        <taxon>Flavonifractor</taxon>
    </lineage>
</organism>
<dbReference type="AlphaFoldDB" id="A0A9D2MM70"/>
<dbReference type="Gene3D" id="2.30.300.10">
    <property type="entry name" value="Baseplate protein-like domain - beta roll fold"/>
    <property type="match status" value="1"/>
</dbReference>
<evidence type="ECO:0000313" key="2">
    <source>
        <dbReference type="Proteomes" id="UP000823921"/>
    </source>
</evidence>
<dbReference type="SUPFAM" id="SSF69279">
    <property type="entry name" value="Phage tail proteins"/>
    <property type="match status" value="1"/>
</dbReference>
<dbReference type="Gene3D" id="3.55.50.10">
    <property type="entry name" value="Baseplate protein-like domains"/>
    <property type="match status" value="1"/>
</dbReference>
<dbReference type="EMBL" id="DWXO01000070">
    <property type="protein sequence ID" value="HJB80767.1"/>
    <property type="molecule type" value="Genomic_DNA"/>
</dbReference>
<proteinExistence type="predicted"/>
<evidence type="ECO:0008006" key="3">
    <source>
        <dbReference type="Google" id="ProtNLM"/>
    </source>
</evidence>
<name>A0A9D2MM70_9FIRM</name>
<sequence length="315" mass="35088">MEAVLHGWDGSQIALPQVIQWKFQYGLGTPCDSFEVRCLWEPEEDLLAEAVGFTADEEGQRVFTGLVDECERGWDEQGSFLTISGRGMAARLLDNEALGMDYQVATWQDILRDHVTPYGIEAAAGAKLIAVPGFSVAVGSSEWQVVYEFCRYYGGITPRFDRLGRLVVTPWETGEKLVLSEDTGVTALTLRDQRYGVLSQILVRDRTTGAVQTVENEDFARRGGRCRRVLTMPGKSSYQTMRYSGSYQLERSAEELRQLELELLGAFAAWPGELVEVHLNKPVGRGTWRVAEMVSGMDENGTYTRLVLGDPAALK</sequence>
<comment type="caution">
    <text evidence="1">The sequence shown here is derived from an EMBL/GenBank/DDBJ whole genome shotgun (WGS) entry which is preliminary data.</text>
</comment>
<dbReference type="Gene3D" id="3.30.1920.10">
    <property type="entry name" value="Baseplate protein-like domains - 2 layer sandwich fold"/>
    <property type="match status" value="1"/>
</dbReference>
<dbReference type="Proteomes" id="UP000823921">
    <property type="component" value="Unassembled WGS sequence"/>
</dbReference>
<evidence type="ECO:0000313" key="1">
    <source>
        <dbReference type="EMBL" id="HJB80767.1"/>
    </source>
</evidence>
<accession>A0A9D2MM70</accession>